<accession>A0A8I0DPL9</accession>
<dbReference type="RefSeq" id="WP_186900660.1">
    <property type="nucleotide sequence ID" value="NZ_JACOOT010000001.1"/>
</dbReference>
<dbReference type="Gene3D" id="3.10.20.480">
    <property type="entry name" value="Antirestriction protein ArdA, domain 1"/>
    <property type="match status" value="1"/>
</dbReference>
<organism evidence="2 3">
    <name type="scientific">Blautia segnis</name>
    <dbReference type="NCBI Taxonomy" id="2763030"/>
    <lineage>
        <taxon>Bacteria</taxon>
        <taxon>Bacillati</taxon>
        <taxon>Bacillota</taxon>
        <taxon>Clostridia</taxon>
        <taxon>Lachnospirales</taxon>
        <taxon>Lachnospiraceae</taxon>
        <taxon>Blautia</taxon>
    </lineage>
</organism>
<dbReference type="AlphaFoldDB" id="A0A8I0DPL9"/>
<protein>
    <submittedName>
        <fullName evidence="2">Antirestriction protein ArdA</fullName>
    </submittedName>
</protein>
<sequence>MFEAYVTNLGMYPEYGVEVGEYLKFPTTAEEVRALFSRIGIDGIRYQEYFITNYESDVLGLYDHLGEYESLDELNYLAHLLEEMTPDELEKLEAVMDAGEYTGSVKDLINLTQNLDCFEFYTGVKDEEDLGRMYLLEVDALQIPEYLVDYIDYEAYGRDVRINEGGHFAPGGYVFNNQGKFVEHYTGLDDIPDEYRISNVHARDEKTETRSILAAIKQFQEAPPVPHKDKAGPSHEER</sequence>
<comment type="caution">
    <text evidence="2">The sequence shown here is derived from an EMBL/GenBank/DDBJ whole genome shotgun (WGS) entry which is preliminary data.</text>
</comment>
<evidence type="ECO:0000313" key="3">
    <source>
        <dbReference type="Proteomes" id="UP000652847"/>
    </source>
</evidence>
<proteinExistence type="predicted"/>
<dbReference type="Pfam" id="PF07275">
    <property type="entry name" value="ArdA"/>
    <property type="match status" value="1"/>
</dbReference>
<reference evidence="2 3" key="1">
    <citation type="submission" date="2020-08" db="EMBL/GenBank/DDBJ databases">
        <title>Genome public.</title>
        <authorList>
            <person name="Liu C."/>
            <person name="Sun Q."/>
        </authorList>
    </citation>
    <scope>NUCLEOTIDE SEQUENCE [LARGE SCALE GENOMIC DNA]</scope>
    <source>
        <strain evidence="2 3">BX17</strain>
    </source>
</reference>
<dbReference type="EMBL" id="JACOOT010000001">
    <property type="protein sequence ID" value="MBC5649566.1"/>
    <property type="molecule type" value="Genomic_DNA"/>
</dbReference>
<dbReference type="InterPro" id="IPR041893">
    <property type="entry name" value="ArdA_dom3"/>
</dbReference>
<feature type="compositionally biased region" description="Basic and acidic residues" evidence="1">
    <location>
        <begin position="226"/>
        <end position="238"/>
    </location>
</feature>
<feature type="region of interest" description="Disordered" evidence="1">
    <location>
        <begin position="219"/>
        <end position="238"/>
    </location>
</feature>
<dbReference type="Gene3D" id="1.10.10.1190">
    <property type="entry name" value="Antirestriction protein ArdA, domain 3"/>
    <property type="match status" value="1"/>
</dbReference>
<dbReference type="InterPro" id="IPR041895">
    <property type="entry name" value="ArdA_dom1"/>
</dbReference>
<dbReference type="InterPro" id="IPR009899">
    <property type="entry name" value="ArdA"/>
</dbReference>
<dbReference type="Proteomes" id="UP000652847">
    <property type="component" value="Unassembled WGS sequence"/>
</dbReference>
<keyword evidence="3" id="KW-1185">Reference proteome</keyword>
<evidence type="ECO:0000256" key="1">
    <source>
        <dbReference type="SAM" id="MobiDB-lite"/>
    </source>
</evidence>
<evidence type="ECO:0000313" key="2">
    <source>
        <dbReference type="EMBL" id="MBC5649566.1"/>
    </source>
</evidence>
<gene>
    <name evidence="2" type="ORF">H8S54_00105</name>
</gene>
<name>A0A8I0DPL9_9FIRM</name>